<evidence type="ECO:0000256" key="3">
    <source>
        <dbReference type="ARBA" id="ARBA00022723"/>
    </source>
</evidence>
<dbReference type="KEGG" id="awe:JG540_02965"/>
<evidence type="ECO:0000313" key="8">
    <source>
        <dbReference type="EMBL" id="QQM68294.1"/>
    </source>
</evidence>
<dbReference type="SMART" id="SM00947">
    <property type="entry name" value="Pro_CA"/>
    <property type="match status" value="1"/>
</dbReference>
<comment type="catalytic activity">
    <reaction evidence="6">
        <text>hydrogencarbonate + H(+) = CO2 + H2O</text>
        <dbReference type="Rhea" id="RHEA:10748"/>
        <dbReference type="ChEBI" id="CHEBI:15377"/>
        <dbReference type="ChEBI" id="CHEBI:15378"/>
        <dbReference type="ChEBI" id="CHEBI:16526"/>
        <dbReference type="ChEBI" id="CHEBI:17544"/>
        <dbReference type="EC" id="4.2.1.1"/>
    </reaction>
</comment>
<name>A0A7T7S397_9ACTO</name>
<evidence type="ECO:0000256" key="5">
    <source>
        <dbReference type="ARBA" id="ARBA00024993"/>
    </source>
</evidence>
<keyword evidence="4 7" id="KW-0862">Zinc</keyword>
<dbReference type="GO" id="GO:0004089">
    <property type="term" value="F:carbonate dehydratase activity"/>
    <property type="evidence" value="ECO:0007669"/>
    <property type="project" value="UniProtKB-EC"/>
</dbReference>
<dbReference type="InterPro" id="IPR036874">
    <property type="entry name" value="Carbonic_anhydrase_sf"/>
</dbReference>
<dbReference type="EC" id="4.2.1.1" evidence="2"/>
<dbReference type="AlphaFoldDB" id="A0A7T7S397"/>
<organism evidence="8 9">
    <name type="scientific">Actinomyces weissii</name>
    <dbReference type="NCBI Taxonomy" id="675090"/>
    <lineage>
        <taxon>Bacteria</taxon>
        <taxon>Bacillati</taxon>
        <taxon>Actinomycetota</taxon>
        <taxon>Actinomycetes</taxon>
        <taxon>Actinomycetales</taxon>
        <taxon>Actinomycetaceae</taxon>
        <taxon>Actinomyces</taxon>
    </lineage>
</organism>
<reference evidence="8 9" key="1">
    <citation type="submission" date="2020-12" db="EMBL/GenBank/DDBJ databases">
        <authorList>
            <person name="Zhou J."/>
        </authorList>
    </citation>
    <scope>NUCLEOTIDE SEQUENCE [LARGE SCALE GENOMIC DNA]</scope>
    <source>
        <strain evidence="8 9">CCUG 61299</strain>
    </source>
</reference>
<evidence type="ECO:0000256" key="2">
    <source>
        <dbReference type="ARBA" id="ARBA00012925"/>
    </source>
</evidence>
<dbReference type="Pfam" id="PF00484">
    <property type="entry name" value="Pro_CA"/>
    <property type="match status" value="1"/>
</dbReference>
<gene>
    <name evidence="8" type="ORF">JG540_02965</name>
</gene>
<proteinExistence type="inferred from homology"/>
<evidence type="ECO:0000256" key="1">
    <source>
        <dbReference type="ARBA" id="ARBA00006217"/>
    </source>
</evidence>
<evidence type="ECO:0000256" key="4">
    <source>
        <dbReference type="ARBA" id="ARBA00022833"/>
    </source>
</evidence>
<dbReference type="GO" id="GO:0008270">
    <property type="term" value="F:zinc ion binding"/>
    <property type="evidence" value="ECO:0007669"/>
    <property type="project" value="InterPro"/>
</dbReference>
<dbReference type="SUPFAM" id="SSF53056">
    <property type="entry name" value="beta-carbonic anhydrase, cab"/>
    <property type="match status" value="1"/>
</dbReference>
<dbReference type="PANTHER" id="PTHR43175">
    <property type="entry name" value="CARBONIC ANHYDRASE"/>
    <property type="match status" value="1"/>
</dbReference>
<sequence length="128" mass="13883">MDRRLDLMSLFGLEAGQAYIIRNAGGLVTDDVRRSLAIAQRLLGVEEIVLVRHTGCGMLGLADDVLLDGLEQETGARPTWRPGGFPDLEAQLGRCLRALAQDPHIPAGVAARGFVYDLATGQLHEVHR</sequence>
<dbReference type="Gene3D" id="3.40.1050.10">
    <property type="entry name" value="Carbonic anhydrase"/>
    <property type="match status" value="1"/>
</dbReference>
<evidence type="ECO:0000256" key="7">
    <source>
        <dbReference type="PIRSR" id="PIRSR601765-1"/>
    </source>
</evidence>
<feature type="binding site" evidence="7">
    <location>
        <position position="2"/>
    </location>
    <ligand>
        <name>Zn(2+)</name>
        <dbReference type="ChEBI" id="CHEBI:29105"/>
    </ligand>
</feature>
<dbReference type="InterPro" id="IPR001765">
    <property type="entry name" value="Carbonic_anhydrase"/>
</dbReference>
<dbReference type="PANTHER" id="PTHR43175:SF3">
    <property type="entry name" value="CARBON DISULFIDE HYDROLASE"/>
    <property type="match status" value="1"/>
</dbReference>
<feature type="binding site" evidence="7">
    <location>
        <position position="53"/>
    </location>
    <ligand>
        <name>Zn(2+)</name>
        <dbReference type="ChEBI" id="CHEBI:29105"/>
    </ligand>
</feature>
<comment type="cofactor">
    <cofactor evidence="7">
        <name>Zn(2+)</name>
        <dbReference type="ChEBI" id="CHEBI:29105"/>
    </cofactor>
    <text evidence="7">Binds 1 zinc ion per subunit.</text>
</comment>
<evidence type="ECO:0000313" key="9">
    <source>
        <dbReference type="Proteomes" id="UP000595895"/>
    </source>
</evidence>
<protein>
    <recommendedName>
        <fullName evidence="2">carbonic anhydrase</fullName>
        <ecNumber evidence="2">4.2.1.1</ecNumber>
    </recommendedName>
</protein>
<keyword evidence="3 7" id="KW-0479">Metal-binding</keyword>
<dbReference type="Proteomes" id="UP000595895">
    <property type="component" value="Chromosome"/>
</dbReference>
<comment type="similarity">
    <text evidence="1">Belongs to the beta-class carbonic anhydrase family.</text>
</comment>
<dbReference type="CDD" id="cd03379">
    <property type="entry name" value="beta_CA_cladeD"/>
    <property type="match status" value="1"/>
</dbReference>
<comment type="function">
    <text evidence="5">Catalyzes the reversible hydration of carbon dioxide to form bicarbonate.</text>
</comment>
<evidence type="ECO:0000256" key="6">
    <source>
        <dbReference type="ARBA" id="ARBA00048348"/>
    </source>
</evidence>
<dbReference type="EMBL" id="CP066802">
    <property type="protein sequence ID" value="QQM68294.1"/>
    <property type="molecule type" value="Genomic_DNA"/>
</dbReference>
<accession>A0A7T7S397</accession>
<feature type="binding site" evidence="7">
    <location>
        <position position="56"/>
    </location>
    <ligand>
        <name>Zn(2+)</name>
        <dbReference type="ChEBI" id="CHEBI:29105"/>
    </ligand>
</feature>
<keyword evidence="9" id="KW-1185">Reference proteome</keyword>